<evidence type="ECO:0000256" key="1">
    <source>
        <dbReference type="SAM" id="MobiDB-lite"/>
    </source>
</evidence>
<feature type="region of interest" description="Disordered" evidence="1">
    <location>
        <begin position="1"/>
        <end position="182"/>
    </location>
</feature>
<protein>
    <submittedName>
        <fullName evidence="2">Uncharacterized protein</fullName>
    </submittedName>
</protein>
<feature type="compositionally biased region" description="Basic and acidic residues" evidence="1">
    <location>
        <begin position="324"/>
        <end position="336"/>
    </location>
</feature>
<sequence>MAATHQPATPAVAALQKQPRRPINRIIPAVPHRFSRPPAARPLTPDESTTVTQREPDPDPETVPTKPANSVAAAALETPPTPESRLSPAGERNEDAHALASSPAHSADDQFEHASRTHVDGTNKPSGPAHAEEDLVATPQPEPATAANANAERPKSTVRTELPPEFYPRERPMGNTPALETTDPLAHRQYPSVEGLVFGGPAQDSPAVPSTPQEFETGLRASQQQAFGRPPPGLAPPHLAPQFFPGHSHHPSESAAPWPQPPYSMALPPDAIYANGSEFHSPIYPSISSGFQAPFSVPFSPQGGPVAPNGGATRSHSQSPNKSHQGEDRGSSYDGELHTAVHMNGGASINYPASDIYDIGKHVNHLFGNPEFTDHIFQIRSPEAILWSMPVHAVIVSRSPVVLEALRHGAPSPFPTKDNRRLAEVVTDDIFVTAESLNEAFKILYAAPLLPANAFLYNLGPYGGGQDQGYTFNEARKRMGQAISYAAAGRVMQIPEMQACGLRIAKSLLRWDTLDIALHFGFSASKTTVQSNGFVPDNRLLETYAVSLLDDALEFIAYNFPSDFSLYSTAPELRQTPRLPVVVEPKQPSHNPRLSMIRFGEAPPEDERKPSHVTQLLSSILLSLPLALLDRLLSHPAAANQVGWSGLVKIMRDVIEEREKRRQNILKIQAKLLVDAPRTLLENLYREEHVEPTAERPSGFKPVAIRMAEHALP</sequence>
<proteinExistence type="predicted"/>
<feature type="compositionally biased region" description="Low complexity" evidence="1">
    <location>
        <begin position="137"/>
        <end position="151"/>
    </location>
</feature>
<feature type="region of interest" description="Disordered" evidence="1">
    <location>
        <begin position="195"/>
        <end position="262"/>
    </location>
</feature>
<reference evidence="2 3" key="1">
    <citation type="submission" date="2021-02" db="EMBL/GenBank/DDBJ databases">
        <title>Genome assembly of Pseudopithomyces chartarum.</title>
        <authorList>
            <person name="Jauregui R."/>
            <person name="Singh J."/>
            <person name="Voisey C."/>
        </authorList>
    </citation>
    <scope>NUCLEOTIDE SEQUENCE [LARGE SCALE GENOMIC DNA]</scope>
    <source>
        <strain evidence="2 3">AGR01</strain>
    </source>
</reference>
<gene>
    <name evidence="2" type="ORF">GRF29_112g566414</name>
</gene>
<keyword evidence="3" id="KW-1185">Reference proteome</keyword>
<feature type="compositionally biased region" description="Polar residues" evidence="1">
    <location>
        <begin position="312"/>
        <end position="323"/>
    </location>
</feature>
<dbReference type="AlphaFoldDB" id="A0AAN6LS29"/>
<feature type="compositionally biased region" description="Basic and acidic residues" evidence="1">
    <location>
        <begin position="106"/>
        <end position="121"/>
    </location>
</feature>
<feature type="region of interest" description="Disordered" evidence="1">
    <location>
        <begin position="298"/>
        <end position="336"/>
    </location>
</feature>
<feature type="compositionally biased region" description="Polar residues" evidence="1">
    <location>
        <begin position="208"/>
        <end position="226"/>
    </location>
</feature>
<comment type="caution">
    <text evidence="2">The sequence shown here is derived from an EMBL/GenBank/DDBJ whole genome shotgun (WGS) entry which is preliminary data.</text>
</comment>
<organism evidence="2 3">
    <name type="scientific">Pseudopithomyces chartarum</name>
    <dbReference type="NCBI Taxonomy" id="1892770"/>
    <lineage>
        <taxon>Eukaryota</taxon>
        <taxon>Fungi</taxon>
        <taxon>Dikarya</taxon>
        <taxon>Ascomycota</taxon>
        <taxon>Pezizomycotina</taxon>
        <taxon>Dothideomycetes</taxon>
        <taxon>Pleosporomycetidae</taxon>
        <taxon>Pleosporales</taxon>
        <taxon>Massarineae</taxon>
        <taxon>Didymosphaeriaceae</taxon>
        <taxon>Pseudopithomyces</taxon>
    </lineage>
</organism>
<accession>A0AAN6LS29</accession>
<dbReference type="EMBL" id="WVTA01000011">
    <property type="protein sequence ID" value="KAK3203222.1"/>
    <property type="molecule type" value="Genomic_DNA"/>
</dbReference>
<evidence type="ECO:0000313" key="3">
    <source>
        <dbReference type="Proteomes" id="UP001280581"/>
    </source>
</evidence>
<feature type="compositionally biased region" description="Pro residues" evidence="1">
    <location>
        <begin position="229"/>
        <end position="239"/>
    </location>
</feature>
<name>A0AAN6LS29_9PLEO</name>
<dbReference type="Proteomes" id="UP001280581">
    <property type="component" value="Unassembled WGS sequence"/>
</dbReference>
<evidence type="ECO:0000313" key="2">
    <source>
        <dbReference type="EMBL" id="KAK3203222.1"/>
    </source>
</evidence>